<dbReference type="PANTHER" id="PTHR48475">
    <property type="entry name" value="RIBONUCLEASE H"/>
    <property type="match status" value="1"/>
</dbReference>
<accession>A0A7J0GPW1</accession>
<dbReference type="EMBL" id="BJWL01000023">
    <property type="protein sequence ID" value="GFZ12788.1"/>
    <property type="molecule type" value="Genomic_DNA"/>
</dbReference>
<protein>
    <recommendedName>
        <fullName evidence="1">RNase H type-1 domain-containing protein</fullName>
    </recommendedName>
</protein>
<dbReference type="InterPro" id="IPR036397">
    <property type="entry name" value="RNaseH_sf"/>
</dbReference>
<dbReference type="PROSITE" id="PS50879">
    <property type="entry name" value="RNASE_H_1"/>
    <property type="match status" value="1"/>
</dbReference>
<dbReference type="PANTHER" id="PTHR48475:SF1">
    <property type="entry name" value="RNASE H TYPE-1 DOMAIN-CONTAINING PROTEIN"/>
    <property type="match status" value="1"/>
</dbReference>
<dbReference type="OrthoDB" id="1938451at2759"/>
<gene>
    <name evidence="2" type="ORF">Acr_23g0011730</name>
</gene>
<dbReference type="GO" id="GO:0004523">
    <property type="term" value="F:RNA-DNA hybrid ribonuclease activity"/>
    <property type="evidence" value="ECO:0007669"/>
    <property type="project" value="InterPro"/>
</dbReference>
<feature type="domain" description="RNase H type-1" evidence="1">
    <location>
        <begin position="41"/>
        <end position="118"/>
    </location>
</feature>
<reference evidence="2 3" key="1">
    <citation type="submission" date="2019-07" db="EMBL/GenBank/DDBJ databases">
        <title>De Novo Assembly of kiwifruit Actinidia rufa.</title>
        <authorList>
            <person name="Sugita-Konishi S."/>
            <person name="Sato K."/>
            <person name="Mori E."/>
            <person name="Abe Y."/>
            <person name="Kisaki G."/>
            <person name="Hamano K."/>
            <person name="Suezawa K."/>
            <person name="Otani M."/>
            <person name="Fukuda T."/>
            <person name="Manabe T."/>
            <person name="Gomi K."/>
            <person name="Tabuchi M."/>
            <person name="Akimitsu K."/>
            <person name="Kataoka I."/>
        </authorList>
    </citation>
    <scope>NUCLEOTIDE SEQUENCE [LARGE SCALE GENOMIC DNA]</scope>
    <source>
        <strain evidence="3">cv. Fuchu</strain>
    </source>
</reference>
<sequence length="118" mass="13209">MAIKAQALADFIAEFTYMEEGYPNPEVYITKEGEVVENVSNMTRWKLFVDGLSNEHDSSTGLILQTLSSEQMEYAIRSGLRATNNEIEYETILAKLSVATKLGVGFLDIYSDSQLMVN</sequence>
<evidence type="ECO:0000259" key="1">
    <source>
        <dbReference type="PROSITE" id="PS50879"/>
    </source>
</evidence>
<evidence type="ECO:0000313" key="2">
    <source>
        <dbReference type="EMBL" id="GFZ12788.1"/>
    </source>
</evidence>
<dbReference type="SUPFAM" id="SSF53098">
    <property type="entry name" value="Ribonuclease H-like"/>
    <property type="match status" value="1"/>
</dbReference>
<dbReference type="InterPro" id="IPR012337">
    <property type="entry name" value="RNaseH-like_sf"/>
</dbReference>
<evidence type="ECO:0000313" key="3">
    <source>
        <dbReference type="Proteomes" id="UP000585474"/>
    </source>
</evidence>
<comment type="caution">
    <text evidence="2">The sequence shown here is derived from an EMBL/GenBank/DDBJ whole genome shotgun (WGS) entry which is preliminary data.</text>
</comment>
<dbReference type="Gene3D" id="3.30.420.10">
    <property type="entry name" value="Ribonuclease H-like superfamily/Ribonuclease H"/>
    <property type="match status" value="1"/>
</dbReference>
<dbReference type="InterPro" id="IPR002156">
    <property type="entry name" value="RNaseH_domain"/>
</dbReference>
<proteinExistence type="predicted"/>
<dbReference type="GO" id="GO:0003676">
    <property type="term" value="F:nucleic acid binding"/>
    <property type="evidence" value="ECO:0007669"/>
    <property type="project" value="InterPro"/>
</dbReference>
<dbReference type="AlphaFoldDB" id="A0A7J0GPW1"/>
<keyword evidence="3" id="KW-1185">Reference proteome</keyword>
<dbReference type="Proteomes" id="UP000585474">
    <property type="component" value="Unassembled WGS sequence"/>
</dbReference>
<name>A0A7J0GPW1_9ERIC</name>
<organism evidence="2 3">
    <name type="scientific">Actinidia rufa</name>
    <dbReference type="NCBI Taxonomy" id="165716"/>
    <lineage>
        <taxon>Eukaryota</taxon>
        <taxon>Viridiplantae</taxon>
        <taxon>Streptophyta</taxon>
        <taxon>Embryophyta</taxon>
        <taxon>Tracheophyta</taxon>
        <taxon>Spermatophyta</taxon>
        <taxon>Magnoliopsida</taxon>
        <taxon>eudicotyledons</taxon>
        <taxon>Gunneridae</taxon>
        <taxon>Pentapetalae</taxon>
        <taxon>asterids</taxon>
        <taxon>Ericales</taxon>
        <taxon>Actinidiaceae</taxon>
        <taxon>Actinidia</taxon>
    </lineage>
</organism>